<dbReference type="GO" id="GO:0009306">
    <property type="term" value="P:protein secretion"/>
    <property type="evidence" value="ECO:0007669"/>
    <property type="project" value="InterPro"/>
</dbReference>
<evidence type="ECO:0000256" key="7">
    <source>
        <dbReference type="ARBA" id="ARBA00022989"/>
    </source>
</evidence>
<dbReference type="PATRIC" id="fig|546269.5.peg.753"/>
<dbReference type="Pfam" id="PF26002">
    <property type="entry name" value="Beta-barrel_AprE"/>
    <property type="match status" value="1"/>
</dbReference>
<dbReference type="AlphaFoldDB" id="D6GTZ1"/>
<dbReference type="InterPro" id="IPR050739">
    <property type="entry name" value="MFP"/>
</dbReference>
<organism evidence="12 13">
    <name type="scientific">Filifactor alocis (strain ATCC 35896 / CCUG 47790 / D40 B5)</name>
    <name type="common">Fusobacterium alocis</name>
    <dbReference type="NCBI Taxonomy" id="546269"/>
    <lineage>
        <taxon>Bacteria</taxon>
        <taxon>Bacillati</taxon>
        <taxon>Bacillota</taxon>
        <taxon>Clostridia</taxon>
        <taxon>Peptostreptococcales</taxon>
        <taxon>Filifactoraceae</taxon>
        <taxon>Filifactor</taxon>
    </lineage>
</organism>
<keyword evidence="8 10" id="KW-0472">Membrane</keyword>
<protein>
    <submittedName>
        <fullName evidence="12">Type I secretion membrane fusion protein, HlyD family</fullName>
    </submittedName>
</protein>
<feature type="domain" description="AprE-like beta-barrel" evidence="11">
    <location>
        <begin position="415"/>
        <end position="504"/>
    </location>
</feature>
<keyword evidence="6 10" id="KW-0812">Transmembrane</keyword>
<dbReference type="PRINTS" id="PR01490">
    <property type="entry name" value="RTXTOXIND"/>
</dbReference>
<reference evidence="13" key="1">
    <citation type="submission" date="2010-12" db="EMBL/GenBank/DDBJ databases">
        <title>The genome sequence of Filifactor alocis strain ATCC 35896.</title>
        <authorList>
            <consortium name="The Broad Institute Genome Sequencing Platform"/>
            <person name="Ward D."/>
            <person name="Earl A."/>
            <person name="Feldgarden M."/>
            <person name="Young S.K."/>
            <person name="Gargeya S."/>
            <person name="Zeng Q."/>
            <person name="Alvarado L."/>
            <person name="Berlin A."/>
            <person name="Bochicchio J."/>
            <person name="Chapman S.B."/>
            <person name="Chen Z."/>
            <person name="Freedman E."/>
            <person name="Gellesch M."/>
            <person name="Goldberg J."/>
            <person name="Griggs A."/>
            <person name="Gujja S."/>
            <person name="Heilman E."/>
            <person name="Heiman D."/>
            <person name="Howarth C."/>
            <person name="Mehta T."/>
            <person name="Neiman D."/>
            <person name="Pearson M."/>
            <person name="Roberts A."/>
            <person name="Saif S."/>
            <person name="Shea T."/>
            <person name="Shenoy N."/>
            <person name="Sisk P."/>
            <person name="Stolte C."/>
            <person name="Sykes S."/>
            <person name="White J."/>
            <person name="Yandava C."/>
            <person name="Izard J."/>
            <person name="Blanton J.M."/>
            <person name="Baranova O.V."/>
            <person name="Tanner A.C."/>
            <person name="Dewhirst F.E."/>
            <person name="Haas B."/>
            <person name="Nusbaum C."/>
            <person name="Birren B."/>
        </authorList>
    </citation>
    <scope>NUCLEOTIDE SEQUENCE [LARGE SCALE GENOMIC DNA]</scope>
    <source>
        <strain evidence="13">ATCC 35896 / D40 B5</strain>
    </source>
</reference>
<evidence type="ECO:0000256" key="6">
    <source>
        <dbReference type="ARBA" id="ARBA00022692"/>
    </source>
</evidence>
<dbReference type="GO" id="GO:0005886">
    <property type="term" value="C:plasma membrane"/>
    <property type="evidence" value="ECO:0007669"/>
    <property type="project" value="UniProtKB-SubCell"/>
</dbReference>
<evidence type="ECO:0000256" key="9">
    <source>
        <dbReference type="SAM" id="Coils"/>
    </source>
</evidence>
<gene>
    <name evidence="12" type="ordered locus">HMPREF0389_01581</name>
</gene>
<evidence type="ECO:0000313" key="12">
    <source>
        <dbReference type="EMBL" id="EFE27662.1"/>
    </source>
</evidence>
<dbReference type="STRING" id="546269.HMPREF0389_01581"/>
<dbReference type="InterPro" id="IPR058982">
    <property type="entry name" value="Beta-barrel_AprE"/>
</dbReference>
<dbReference type="Proteomes" id="UP000007468">
    <property type="component" value="Chromosome"/>
</dbReference>
<feature type="transmembrane region" description="Helical" evidence="10">
    <location>
        <begin position="54"/>
        <end position="71"/>
    </location>
</feature>
<keyword evidence="9" id="KW-0175">Coiled coil</keyword>
<keyword evidence="4" id="KW-1003">Cell membrane</keyword>
<keyword evidence="13" id="KW-1185">Reference proteome</keyword>
<dbReference type="PANTHER" id="PTHR30386">
    <property type="entry name" value="MEMBRANE FUSION SUBUNIT OF EMRAB-TOLC MULTIDRUG EFFLUX PUMP"/>
    <property type="match status" value="1"/>
</dbReference>
<dbReference type="EMBL" id="CP002390">
    <property type="protein sequence ID" value="EFE27662.1"/>
    <property type="molecule type" value="Genomic_DNA"/>
</dbReference>
<keyword evidence="5" id="KW-0997">Cell inner membrane</keyword>
<keyword evidence="7 10" id="KW-1133">Transmembrane helix</keyword>
<dbReference type="SUPFAM" id="SSF111369">
    <property type="entry name" value="HlyD-like secretion proteins"/>
    <property type="match status" value="1"/>
</dbReference>
<comment type="subcellular location">
    <subcellularLocation>
        <location evidence="1">Cell inner membrane</location>
        <topology evidence="1">Single-pass membrane protein</topology>
    </subcellularLocation>
</comment>
<evidence type="ECO:0000256" key="3">
    <source>
        <dbReference type="ARBA" id="ARBA00022448"/>
    </source>
</evidence>
<dbReference type="Gene3D" id="2.40.50.100">
    <property type="match status" value="1"/>
</dbReference>
<evidence type="ECO:0000259" key="11">
    <source>
        <dbReference type="Pfam" id="PF26002"/>
    </source>
</evidence>
<dbReference type="InterPro" id="IPR006144">
    <property type="entry name" value="Secretion_HlyD_CS"/>
</dbReference>
<dbReference type="Gene3D" id="2.40.30.170">
    <property type="match status" value="1"/>
</dbReference>
<evidence type="ECO:0000256" key="5">
    <source>
        <dbReference type="ARBA" id="ARBA00022519"/>
    </source>
</evidence>
<dbReference type="InterPro" id="IPR010129">
    <property type="entry name" value="T1SS_HlyD"/>
</dbReference>
<dbReference type="NCBIfam" id="TIGR01843">
    <property type="entry name" value="type_I_hlyD"/>
    <property type="match status" value="1"/>
</dbReference>
<dbReference type="eggNOG" id="COG0845">
    <property type="taxonomic scope" value="Bacteria"/>
</dbReference>
<keyword evidence="3" id="KW-0813">Transport</keyword>
<dbReference type="PANTHER" id="PTHR30386:SF27">
    <property type="entry name" value="MEMBRANE FUSION PROTEIN (MFP) FAMILY PROTEIN"/>
    <property type="match status" value="1"/>
</dbReference>
<evidence type="ECO:0000256" key="8">
    <source>
        <dbReference type="ARBA" id="ARBA00023136"/>
    </source>
</evidence>
<comment type="similarity">
    <text evidence="2">Belongs to the membrane fusion protein (MFP) (TC 8.A.1) family.</text>
</comment>
<evidence type="ECO:0000256" key="2">
    <source>
        <dbReference type="ARBA" id="ARBA00009477"/>
    </source>
</evidence>
<dbReference type="PROSITE" id="PS00543">
    <property type="entry name" value="HLYD_FAMILY"/>
    <property type="match status" value="1"/>
</dbReference>
<proteinExistence type="inferred from homology"/>
<name>D6GTZ1_FILAD</name>
<evidence type="ECO:0000313" key="13">
    <source>
        <dbReference type="Proteomes" id="UP000007468"/>
    </source>
</evidence>
<evidence type="ECO:0000256" key="1">
    <source>
        <dbReference type="ARBA" id="ARBA00004377"/>
    </source>
</evidence>
<sequence>MKEYFQKQRVKYKTKYHRYVNTQEQKIDEELQYEFLPSALEIIERPSSKIGKRIIYGIFYFLIFVLLWSIIGKVDEVAVARGKIVPDGRIKVVQPMSDGVITEICVDEGEHVKKGQVLMEMDTTLQEVDQDEIQKALNIAYIEKSLLQKTLEGQDVTDKLQEVQISEEVKNTLLHLSESRELDYKGKQEALQLQKEQAQERLLSAEAEYRRQVRQKPINQIREKELKEVTEIPKTETLELKKLENKISILEKEETMQKQLYEAGAIAKQDWENAKNAVSIAKKEYATQTAKAHMQQTNSVLEWQNAKSSTLNLEDSIELQKIKIQQAEKEIALAEKEMDNLKQNYRTSLLNYIVEKDKEIQELTSKLEKANKILAFQTLESPTNGIVQGIASNTVGGVITKAQTVMTIVPENTPLVIEAYLNNKDIGFVRQGQEVRVKLDAFSYQKYGTIDGIITKVSPDAYEDEKMGLVYKISIQMKKTALKVEGEEVKLSPGMAVVAEIKTGKRRIIEFFMEPVLRSLDESITLK</sequence>
<evidence type="ECO:0000256" key="4">
    <source>
        <dbReference type="ARBA" id="ARBA00022475"/>
    </source>
</evidence>
<dbReference type="KEGG" id="faa:HMPREF0389_01581"/>
<accession>D6GTZ1</accession>
<feature type="coiled-coil region" evidence="9">
    <location>
        <begin position="310"/>
        <end position="380"/>
    </location>
</feature>
<feature type="coiled-coil region" evidence="9">
    <location>
        <begin position="188"/>
        <end position="215"/>
    </location>
</feature>
<evidence type="ECO:0000256" key="10">
    <source>
        <dbReference type="SAM" id="Phobius"/>
    </source>
</evidence>